<protein>
    <submittedName>
        <fullName evidence="1">Uncharacterized protein</fullName>
    </submittedName>
</protein>
<comment type="caution">
    <text evidence="1">The sequence shown here is derived from an EMBL/GenBank/DDBJ whole genome shotgun (WGS) entry which is preliminary data.</text>
</comment>
<sequence length="167" mass="18740">MGGEIFTTPVMSRSTQLYSKGTLGMQTLEYRNFEYKGFHSMGACFVRVRIKDDGFLVCLIAQLRDYNGTSVTSVIEDIMYGVVKRLDSEKALPKALSSMDKILERSVWIERYAPGLGISPDGSWAIVTLDSERKPDWTYASFESVVAHSGVEPGFLALTEEDLRHKK</sequence>
<name>A0A3M6GCB6_PSEAJ</name>
<dbReference type="AlphaFoldDB" id="A0A3M6GCB6"/>
<organism evidence="1 2">
    <name type="scientific">Pseudomonas amygdali pv. tabaci</name>
    <name type="common">Pseudomonas syringae pv. tabaci</name>
    <dbReference type="NCBI Taxonomy" id="322"/>
    <lineage>
        <taxon>Bacteria</taxon>
        <taxon>Pseudomonadati</taxon>
        <taxon>Pseudomonadota</taxon>
        <taxon>Gammaproteobacteria</taxon>
        <taxon>Pseudomonadales</taxon>
        <taxon>Pseudomonadaceae</taxon>
        <taxon>Pseudomonas</taxon>
        <taxon>Pseudomonas amygdali</taxon>
    </lineage>
</organism>
<reference evidence="1 2" key="1">
    <citation type="submission" date="2018-08" db="EMBL/GenBank/DDBJ databases">
        <title>Recombination of ecologically and evolutionarily significant loci maintains genetic cohesion in the Pseudomonas syringae species complex.</title>
        <authorList>
            <person name="Dillon M."/>
            <person name="Thakur S."/>
            <person name="Almeida R.N.D."/>
            <person name="Weir B.S."/>
            <person name="Guttman D.S."/>
        </authorList>
    </citation>
    <scope>NUCLEOTIDE SEQUENCE [LARGE SCALE GENOMIC DNA]</scope>
    <source>
        <strain evidence="1 2">ICMP 4525</strain>
    </source>
</reference>
<accession>A0A3M6GCB6</accession>
<dbReference type="EMBL" id="RBVA01000798">
    <property type="protein sequence ID" value="RMV90368.1"/>
    <property type="molecule type" value="Genomic_DNA"/>
</dbReference>
<dbReference type="Proteomes" id="UP000271531">
    <property type="component" value="Unassembled WGS sequence"/>
</dbReference>
<gene>
    <name evidence="1" type="ORF">ALP03_02415</name>
</gene>
<evidence type="ECO:0000313" key="1">
    <source>
        <dbReference type="EMBL" id="RMV90368.1"/>
    </source>
</evidence>
<evidence type="ECO:0000313" key="2">
    <source>
        <dbReference type="Proteomes" id="UP000271531"/>
    </source>
</evidence>
<proteinExistence type="predicted"/>